<keyword evidence="2" id="KW-1133">Transmembrane helix</keyword>
<accession>U5H9X2</accession>
<organism evidence="4">
    <name type="scientific">Microbotryum lychnidis-dioicae (strain p1A1 Lamole / MvSl-1064)</name>
    <name type="common">Anther smut fungus</name>
    <dbReference type="NCBI Taxonomy" id="683840"/>
    <lineage>
        <taxon>Eukaryota</taxon>
        <taxon>Fungi</taxon>
        <taxon>Dikarya</taxon>
        <taxon>Basidiomycota</taxon>
        <taxon>Pucciniomycotina</taxon>
        <taxon>Microbotryomycetes</taxon>
        <taxon>Microbotryales</taxon>
        <taxon>Microbotryaceae</taxon>
        <taxon>Microbotryum</taxon>
    </lineage>
</organism>
<feature type="transmembrane region" description="Helical" evidence="2">
    <location>
        <begin position="164"/>
        <end position="186"/>
    </location>
</feature>
<feature type="transmembrane region" description="Helical" evidence="2">
    <location>
        <begin position="129"/>
        <end position="152"/>
    </location>
</feature>
<dbReference type="InParanoid" id="U5H9X2"/>
<feature type="transmembrane region" description="Helical" evidence="2">
    <location>
        <begin position="99"/>
        <end position="117"/>
    </location>
</feature>
<feature type="domain" description="DUF6534" evidence="3">
    <location>
        <begin position="175"/>
        <end position="263"/>
    </location>
</feature>
<feature type="transmembrane region" description="Helical" evidence="2">
    <location>
        <begin position="56"/>
        <end position="74"/>
    </location>
</feature>
<evidence type="ECO:0000313" key="6">
    <source>
        <dbReference type="Proteomes" id="UP000017200"/>
    </source>
</evidence>
<keyword evidence="2" id="KW-0472">Membrane</keyword>
<reference evidence="4 6" key="3">
    <citation type="journal article" date="2015" name="BMC Genomics">
        <title>Sex and parasites: genomic and transcriptomic analysis of Microbotryum lychnidis-dioicae, the biotrophic and plant-castrating anther smut fungus.</title>
        <authorList>
            <person name="Perlin M.H."/>
            <person name="Amselem J."/>
            <person name="Fontanillas E."/>
            <person name="Toh S.S."/>
            <person name="Chen Z."/>
            <person name="Goldberg J."/>
            <person name="Duplessis S."/>
            <person name="Henrissat B."/>
            <person name="Young S."/>
            <person name="Zeng Q."/>
            <person name="Aguileta G."/>
            <person name="Petit E."/>
            <person name="Badouin H."/>
            <person name="Andrews J."/>
            <person name="Razeeq D."/>
            <person name="Gabaldon T."/>
            <person name="Quesneville H."/>
            <person name="Giraud T."/>
            <person name="Hood M.E."/>
            <person name="Schultz D.J."/>
            <person name="Cuomo C.A."/>
        </authorList>
    </citation>
    <scope>NUCLEOTIDE SEQUENCE [LARGE SCALE GENOMIC DNA]</scope>
    <source>
        <strain evidence="4">P1A1 Lamole</strain>
        <strain evidence="6">p1A1 Lamole</strain>
    </source>
</reference>
<evidence type="ECO:0000313" key="5">
    <source>
        <dbReference type="EnsemblFungi" id="MVLG_04009T0"/>
    </source>
</evidence>
<dbReference type="HOGENOM" id="CLU_671212_0_0_1"/>
<dbReference type="InterPro" id="IPR045339">
    <property type="entry name" value="DUF6534"/>
</dbReference>
<gene>
    <name evidence="4" type="ORF">MVLG_04009</name>
</gene>
<name>U5H9X2_USTV1</name>
<feature type="transmembrane region" description="Helical" evidence="2">
    <location>
        <begin position="22"/>
        <end position="44"/>
    </location>
</feature>
<dbReference type="EMBL" id="GL541683">
    <property type="protein sequence ID" value="KDE05638.1"/>
    <property type="molecule type" value="Genomic_DNA"/>
</dbReference>
<reference evidence="6" key="1">
    <citation type="submission" date="2010-11" db="EMBL/GenBank/DDBJ databases">
        <title>The genome sequence of Microbotryum violaceum strain p1A1 Lamole.</title>
        <authorList>
            <person name="Cuomo C."/>
            <person name="Perlin M."/>
            <person name="Young S.K."/>
            <person name="Zeng Q."/>
            <person name="Gargeya S."/>
            <person name="Alvarado L."/>
            <person name="Berlin A."/>
            <person name="Chapman S.B."/>
            <person name="Chen Z."/>
            <person name="Freedman E."/>
            <person name="Gellesch M."/>
            <person name="Goldberg J."/>
            <person name="Griggs A."/>
            <person name="Gujja S."/>
            <person name="Heilman E."/>
            <person name="Heiman D."/>
            <person name="Howarth C."/>
            <person name="Mehta T."/>
            <person name="Neiman D."/>
            <person name="Pearson M."/>
            <person name="Roberts A."/>
            <person name="Saif S."/>
            <person name="Shea T."/>
            <person name="Shenoy N."/>
            <person name="Sisk P."/>
            <person name="Stolte C."/>
            <person name="Sykes S."/>
            <person name="White J."/>
            <person name="Yandava C."/>
            <person name="Haas B."/>
            <person name="Nusbaum C."/>
            <person name="Birren B."/>
        </authorList>
    </citation>
    <scope>NUCLEOTIDE SEQUENCE [LARGE SCALE GENOMIC DNA]</scope>
    <source>
        <strain evidence="6">p1A1 Lamole</strain>
    </source>
</reference>
<evidence type="ECO:0000313" key="4">
    <source>
        <dbReference type="EMBL" id="KDE05638.1"/>
    </source>
</evidence>
<dbReference type="Proteomes" id="UP000017200">
    <property type="component" value="Unassembled WGS sequence"/>
</dbReference>
<dbReference type="Pfam" id="PF20152">
    <property type="entry name" value="DUF6534"/>
    <property type="match status" value="1"/>
</dbReference>
<feature type="transmembrane region" description="Helical" evidence="2">
    <location>
        <begin position="207"/>
        <end position="233"/>
    </location>
</feature>
<proteinExistence type="predicted"/>
<feature type="compositionally biased region" description="Basic and acidic residues" evidence="1">
    <location>
        <begin position="335"/>
        <end position="346"/>
    </location>
</feature>
<dbReference type="AlphaFoldDB" id="U5H9X2"/>
<keyword evidence="6" id="KW-1185">Reference proteome</keyword>
<evidence type="ECO:0000256" key="1">
    <source>
        <dbReference type="SAM" id="MobiDB-lite"/>
    </source>
</evidence>
<feature type="transmembrane region" description="Helical" evidence="2">
    <location>
        <begin position="239"/>
        <end position="259"/>
    </location>
</feature>
<dbReference type="PANTHER" id="PTHR40465:SF1">
    <property type="entry name" value="DUF6534 DOMAIN-CONTAINING PROTEIN"/>
    <property type="match status" value="1"/>
</dbReference>
<evidence type="ECO:0000259" key="3">
    <source>
        <dbReference type="Pfam" id="PF20152"/>
    </source>
</evidence>
<dbReference type="OrthoDB" id="2536347at2759"/>
<dbReference type="EMBL" id="AEIJ01000388">
    <property type="status" value="NOT_ANNOTATED_CDS"/>
    <property type="molecule type" value="Genomic_DNA"/>
</dbReference>
<keyword evidence="2" id="KW-0812">Transmembrane</keyword>
<protein>
    <recommendedName>
        <fullName evidence="3">DUF6534 domain-containing protein</fullName>
    </recommendedName>
</protein>
<evidence type="ECO:0000256" key="2">
    <source>
        <dbReference type="SAM" id="Phobius"/>
    </source>
</evidence>
<sequence length="410" mass="45733">MEWAPQFPAEMLAQHHTYLQPMMWTFLIGSLLTGLIFALCTQWVCQERRTAKRFEATVVLIGAGLTAAALGLEWHRAYKYFIQHGGDPIYTLAFHAEDYAWTILCALCNITGQSWFVERAWRSSQSWLFLGAAVVCMLGEFATALGVAVMGFCYGNDPTKWVMIGQLSIALALLAVALDLLTSVVLTVRIKRLMRTVDGARNRPFEALVRLTCATGSLTAIVAIIGAVLYITVWTTSNAWLPFIEALPRISFLSCLITINSRERWRTVLGLTPDPSSNPGSRQPRTPARLCVKTIQAKLDTSAFERLIQARCGRKDWPTTMVKEGKIGSCDDLEKAVSDQEPHEQPNYESPFDKQSQSLPKTRPVQKLPRTISLASLRRPSSNSIARHPTSPSVTVQHVMVKVDRQIVIE</sequence>
<reference evidence="5" key="4">
    <citation type="submission" date="2015-06" db="UniProtKB">
        <authorList>
            <consortium name="EnsemblFungi"/>
        </authorList>
    </citation>
    <scope>IDENTIFICATION</scope>
</reference>
<feature type="region of interest" description="Disordered" evidence="1">
    <location>
        <begin position="335"/>
        <end position="368"/>
    </location>
</feature>
<dbReference type="EnsemblFungi" id="MVLG_04009T0">
    <property type="protein sequence ID" value="MVLG_04009T0"/>
    <property type="gene ID" value="MVLG_04009"/>
</dbReference>
<dbReference type="PANTHER" id="PTHR40465">
    <property type="entry name" value="CHROMOSOME 1, WHOLE GENOME SHOTGUN SEQUENCE"/>
    <property type="match status" value="1"/>
</dbReference>
<reference evidence="4" key="2">
    <citation type="submission" date="2010-11" db="EMBL/GenBank/DDBJ databases">
        <authorList>
            <consortium name="The Broad Institute Genome Sequencing Platform"/>
            <person name="Earl A."/>
            <person name="Ward D."/>
            <person name="Feldgarden M."/>
            <person name="Gevers D."/>
            <person name="Butler R."/>
            <person name="Young S.K."/>
            <person name="Zeng Q."/>
            <person name="Gargeya S."/>
            <person name="Fitzgerald M."/>
            <person name="Haas B."/>
            <person name="Abouelleil A."/>
            <person name="Alvarado L."/>
            <person name="Arachchi H.M."/>
            <person name="Berlin A."/>
            <person name="Brown A."/>
            <person name="Chapman S.B."/>
            <person name="Chen Z."/>
            <person name="Dunbar C."/>
            <person name="Freedman E."/>
            <person name="Gearin G."/>
            <person name="Gellesch M."/>
            <person name="Goldberg J."/>
            <person name="Griggs A."/>
            <person name="Gujja S."/>
            <person name="Heilman E."/>
            <person name="Heiman D."/>
            <person name="Howarth C."/>
            <person name="Larson L."/>
            <person name="Lui A."/>
            <person name="MacDonald P.J.P."/>
            <person name="Mehta T."/>
            <person name="Montmayeur A."/>
            <person name="Murphy C."/>
            <person name="Neiman D."/>
            <person name="Pearson M."/>
            <person name="Priest M."/>
            <person name="Roberts A."/>
            <person name="Saif S."/>
            <person name="Shea T."/>
            <person name="Shenoy N."/>
            <person name="Sisk P."/>
            <person name="Stolte C."/>
            <person name="Sykes S."/>
            <person name="White J."/>
            <person name="Yandava C."/>
            <person name="Wortman J."/>
            <person name="Nusbaum C."/>
            <person name="Birren B."/>
        </authorList>
    </citation>
    <scope>NUCLEOTIDE SEQUENCE</scope>
    <source>
        <strain evidence="4">P1A1 Lamole</strain>
    </source>
</reference>